<feature type="domain" description="VLIG-type G" evidence="3">
    <location>
        <begin position="946"/>
        <end position="1189"/>
    </location>
</feature>
<feature type="compositionally biased region" description="Basic and acidic residues" evidence="2">
    <location>
        <begin position="61"/>
        <end position="72"/>
    </location>
</feature>
<feature type="region of interest" description="Disordered" evidence="2">
    <location>
        <begin position="21"/>
        <end position="251"/>
    </location>
</feature>
<proteinExistence type="inferred from homology"/>
<feature type="compositionally biased region" description="Polar residues" evidence="2">
    <location>
        <begin position="207"/>
        <end position="233"/>
    </location>
</feature>
<dbReference type="PANTHER" id="PTHR14819:SF20">
    <property type="entry name" value="INTERFERON-INDUCED VERY LARGE GTPASE 1-LIKE"/>
    <property type="match status" value="1"/>
</dbReference>
<dbReference type="EMBL" id="OW240918">
    <property type="protein sequence ID" value="CAH2308098.1"/>
    <property type="molecule type" value="Genomic_DNA"/>
</dbReference>
<dbReference type="PANTHER" id="PTHR14819">
    <property type="entry name" value="GTP-BINDING"/>
    <property type="match status" value="1"/>
</dbReference>
<dbReference type="InterPro" id="IPR030383">
    <property type="entry name" value="G_VLIG_dom"/>
</dbReference>
<feature type="compositionally biased region" description="Polar residues" evidence="2">
    <location>
        <begin position="47"/>
        <end position="60"/>
    </location>
</feature>
<evidence type="ECO:0000313" key="5">
    <source>
        <dbReference type="Proteomes" id="UP001295444"/>
    </source>
</evidence>
<dbReference type="Pfam" id="PF25974">
    <property type="entry name" value="URGCP_9th"/>
    <property type="match status" value="1"/>
</dbReference>
<feature type="compositionally biased region" description="Basic and acidic residues" evidence="2">
    <location>
        <begin position="89"/>
        <end position="113"/>
    </location>
</feature>
<gene>
    <name evidence="4" type="ORF">PECUL_23A055749</name>
</gene>
<feature type="compositionally biased region" description="Polar residues" evidence="2">
    <location>
        <begin position="151"/>
        <end position="169"/>
    </location>
</feature>
<comment type="similarity">
    <text evidence="1">Belongs to the TRAFAC class dynamin-like GTPase superfamily. Very large inducible GTPase (VLIG) family.</text>
</comment>
<dbReference type="Gene3D" id="3.40.50.300">
    <property type="entry name" value="P-loop containing nucleotide triphosphate hydrolases"/>
    <property type="match status" value="1"/>
</dbReference>
<evidence type="ECO:0000313" key="4">
    <source>
        <dbReference type="EMBL" id="CAH2308098.1"/>
    </source>
</evidence>
<feature type="region of interest" description="Disordered" evidence="2">
    <location>
        <begin position="271"/>
        <end position="313"/>
    </location>
</feature>
<dbReference type="PROSITE" id="PS51717">
    <property type="entry name" value="G_VLIG"/>
    <property type="match status" value="1"/>
</dbReference>
<feature type="compositionally biased region" description="Polar residues" evidence="2">
    <location>
        <begin position="296"/>
        <end position="309"/>
    </location>
</feature>
<dbReference type="Pfam" id="PF25683">
    <property type="entry name" value="URGCP_GTPase"/>
    <property type="match status" value="1"/>
</dbReference>
<dbReference type="InterPro" id="IPR027417">
    <property type="entry name" value="P-loop_NTPase"/>
</dbReference>
<dbReference type="Proteomes" id="UP001295444">
    <property type="component" value="Chromosome 07"/>
</dbReference>
<sequence>MREPKSFTGCNKTTAVTVLRRDNCSNNIESHPKCTKAQLQKHEEESGSSAQNSQTEQQYSGRDRSHTDDISPRYRSSHQQWINCSPRRTRSESEPKIKSQDLVMKRPQDERRPNNHQVAAQQNWREPGQENTTAKDKPSTNYLPSYDQHISKQNLQPVPSIKPSLQPQQLEKRKPINDQPERKHYPRWHGQDRRNAEDISPSLRPSYKQQQIMNERFPSDNNSEPYSQPNVQQHEMVGQQKESRYNKHQNKGSLDHVIIGITVEEQHQWKGQRYDSGDTADIPQTPDLQKEKRKTNSNQPEFEPSLQQQHRGERYYKERPQFHKESYNKDRLPNYHQKENPEFADLLSRLKMGECRQTKLTLQDVLNIGQESMNDIELRTVENIPWYFLQNVMALNVNARNTTLKEPAQSAKTKDSLSRFQCYDDDEETDLSDSIHPLDVLCVLLNCSDHFLQQEIITKMSMCQFAVPLLLPTGDGSNCTFMLWAMRDIVKRWTPRSCEDSKSFMEDSLVNIPMPVFSFVRLGTCTSSKSKFLNHLLSPDHTNYNIFVNQDMDCGNYPRNVSDGLVEISCFFPGSTGNSETFPEPFAVSNLRGDLEPNFTQFTFLAAISTVVFIFIESFTKKDYKLFTKLRDTDTNYYFIISPNNDKQKKQVTGENLKRLSLTLKVFRIQQSDRNIIKSVRDVQEIISGCTQNKGSWRSLEGMAVVANKYGIKVDEDKKECQNAKNHAFSITNEIKDVAQYKKETMRLQGDLWKEISKEQKEMCRMRNQRHSNSMIYRDKLVKKCSDLTRAQYEHLMPDGIKTFLTAITHLTHLEKCYFIKWMKFNLDSIARKSFLMLEDEFYMNHKDKLTKQTKPMQPTLNISENSLGIEHFLREIGQFYEAESSMINQLQISPNQRQFSHLPGIAADLLLDGFPLELIDGDASNIPLQWITDVLTELDKKTGGQCRMRMISVLGVQSTGKSTLLNTMFGLQFPVASGRCTRGAFMTLIKVKENVQEELGCDFILVIDTEGLKAPELSSLEVSYEHDNELATLVVGLSDITIINMAMENSAEMKDTLQIVVHAFLRMSEVGKKTNCHLVHQNVSDVSAHVKNKAGRSNLLKELNEMTKIAAKMERRNKSIEFSDIIDYNPEKHSWYIPGLWNGVPPMAPVNSGYSESIFKLKHYLFEFLSKRHSPIPQNINSFIVWMKSLWNAVKYETFIFSFQNIVTAAAYDQLSLKYSDLEWSFRKKVHAHLVKYENIIKNQVPEKIRNVASNILENDLKNLLDGEESTMIKQLAQFFKGGSVNVHLVERYKEDFFTYVKSLRQDLEVMASSKCWEAVRIQNGKNEIQNIQDKCQQFIEEEVRKHLENGKAIQTVPSEAELKVEFNKIWDDILQKLNVARLQKHRIDNEMLEHLKREMKDGPSVVNEKLKNIKSLKEYEEKSFKISHKYMQNSFWEKLVELIFKKIDQGTMSAMKSIAHSLIDNCLHYVKEKINTKEDYNELYCQELLTMINRKLDEAEVTKLQPTSLFEVDLKLHILAKAAPLFQNMHDEFGINNDPKLLLNQFKPQYFVIFKSKIQRNNSKHRSRSHAKHFCEQCLKPSIIDHIYKNLGKEIVDEILKSADSLRFRTRKHFQFTLLKELLEMNEFEKYLQYITQYENYVKSWISEYIVNKYKHSAGLDNLLSGILSSLSGKIKTVLQDKMVQNSQNVPELLQSFSVELRKHLVLSKNALKVTRFQNTSSTQQFSSDIKNFIDTLEEEIKSSMKSMGVETILSNLILKPQDELFHKIIGCGKRCPFCEVPCDANGTKHYHHSATVHWPIGLTQYMWLESNVLYNSVCSTDVLSNDSFINSDTGGKWHPYKDYRTIYPNWIIQPDRDMSSSNYWKFVFKQFNEQFAEHYNAEPAEIPPEWKIINQKQALCSLQEIYNLK</sequence>
<dbReference type="Pfam" id="PF25496">
    <property type="entry name" value="URGCP"/>
    <property type="match status" value="1"/>
</dbReference>
<organism evidence="4 5">
    <name type="scientific">Pelobates cultripes</name>
    <name type="common">Western spadefoot toad</name>
    <dbReference type="NCBI Taxonomy" id="61616"/>
    <lineage>
        <taxon>Eukaryota</taxon>
        <taxon>Metazoa</taxon>
        <taxon>Chordata</taxon>
        <taxon>Craniata</taxon>
        <taxon>Vertebrata</taxon>
        <taxon>Euteleostomi</taxon>
        <taxon>Amphibia</taxon>
        <taxon>Batrachia</taxon>
        <taxon>Anura</taxon>
        <taxon>Pelobatoidea</taxon>
        <taxon>Pelobatidae</taxon>
        <taxon>Pelobates</taxon>
    </lineage>
</organism>
<name>A0AAD1WIW5_PELCU</name>
<feature type="compositionally biased region" description="Basic and acidic residues" evidence="2">
    <location>
        <begin position="170"/>
        <end position="197"/>
    </location>
</feature>
<evidence type="ECO:0000256" key="1">
    <source>
        <dbReference type="ARBA" id="ARBA00006828"/>
    </source>
</evidence>
<dbReference type="GO" id="GO:0005525">
    <property type="term" value="F:GTP binding"/>
    <property type="evidence" value="ECO:0007669"/>
    <property type="project" value="InterPro"/>
</dbReference>
<protein>
    <submittedName>
        <fullName evidence="4">Up-regulator of cell proliferation-like</fullName>
    </submittedName>
</protein>
<dbReference type="InterPro" id="IPR057365">
    <property type="entry name" value="URGCP"/>
</dbReference>
<reference evidence="4" key="1">
    <citation type="submission" date="2022-03" db="EMBL/GenBank/DDBJ databases">
        <authorList>
            <person name="Alioto T."/>
            <person name="Alioto T."/>
            <person name="Gomez Garrido J."/>
        </authorList>
    </citation>
    <scope>NUCLEOTIDE SEQUENCE</scope>
</reference>
<feature type="compositionally biased region" description="Polar residues" evidence="2">
    <location>
        <begin position="115"/>
        <end position="132"/>
    </location>
</feature>
<dbReference type="SUPFAM" id="SSF52540">
    <property type="entry name" value="P-loop containing nucleoside triphosphate hydrolases"/>
    <property type="match status" value="1"/>
</dbReference>
<evidence type="ECO:0000256" key="2">
    <source>
        <dbReference type="SAM" id="MobiDB-lite"/>
    </source>
</evidence>
<dbReference type="InterPro" id="IPR058641">
    <property type="entry name" value="GVIN1_dom"/>
</dbReference>
<evidence type="ECO:0000259" key="3">
    <source>
        <dbReference type="PROSITE" id="PS51717"/>
    </source>
</evidence>
<accession>A0AAD1WIW5</accession>
<keyword evidence="5" id="KW-1185">Reference proteome</keyword>
<dbReference type="InterPro" id="IPR052986">
    <property type="entry name" value="VLIG_GTPase"/>
</dbReference>